<accession>A0A069PDH0</accession>
<keyword evidence="3" id="KW-1185">Reference proteome</keyword>
<dbReference type="Pfam" id="PF12697">
    <property type="entry name" value="Abhydrolase_6"/>
    <property type="match status" value="1"/>
</dbReference>
<name>A0A069PDH0_9BURK</name>
<dbReference type="RefSeq" id="WP_035938462.1">
    <property type="nucleotide sequence ID" value="NZ_CADFFX010000049.1"/>
</dbReference>
<dbReference type="PANTHER" id="PTHR37017">
    <property type="entry name" value="AB HYDROLASE-1 DOMAIN-CONTAINING PROTEIN-RELATED"/>
    <property type="match status" value="1"/>
</dbReference>
<dbReference type="SUPFAM" id="SSF53474">
    <property type="entry name" value="alpha/beta-Hydrolases"/>
    <property type="match status" value="1"/>
</dbReference>
<gene>
    <name evidence="2" type="ORF">BG61_37695</name>
</gene>
<dbReference type="InterPro" id="IPR052897">
    <property type="entry name" value="Sec-Metab_Biosynth_Hydrolase"/>
</dbReference>
<protein>
    <submittedName>
        <fullName evidence="2">Esterase</fullName>
    </submittedName>
</protein>
<evidence type="ECO:0000313" key="3">
    <source>
        <dbReference type="Proteomes" id="UP000027466"/>
    </source>
</evidence>
<dbReference type="Gene3D" id="3.40.50.1820">
    <property type="entry name" value="alpha/beta hydrolase"/>
    <property type="match status" value="1"/>
</dbReference>
<evidence type="ECO:0000259" key="1">
    <source>
        <dbReference type="Pfam" id="PF12697"/>
    </source>
</evidence>
<dbReference type="InterPro" id="IPR000073">
    <property type="entry name" value="AB_hydrolase_1"/>
</dbReference>
<dbReference type="EMBL" id="JFHC01000078">
    <property type="protein sequence ID" value="KDR38733.1"/>
    <property type="molecule type" value="Genomic_DNA"/>
</dbReference>
<dbReference type="PANTHER" id="PTHR37017:SF11">
    <property type="entry name" value="ESTERASE_LIPASE_THIOESTERASE DOMAIN-CONTAINING PROTEIN"/>
    <property type="match status" value="1"/>
</dbReference>
<reference evidence="2 3" key="1">
    <citation type="submission" date="2014-03" db="EMBL/GenBank/DDBJ databases">
        <title>Draft Genome Sequences of Four Burkholderia Strains.</title>
        <authorList>
            <person name="Liu X.Y."/>
            <person name="Li C.X."/>
            <person name="Xu J.H."/>
        </authorList>
    </citation>
    <scope>NUCLEOTIDE SEQUENCE [LARGE SCALE GENOMIC DNA]</scope>
    <source>
        <strain evidence="2 3">DSM 50014</strain>
    </source>
</reference>
<dbReference type="InterPro" id="IPR029058">
    <property type="entry name" value="AB_hydrolase_fold"/>
</dbReference>
<dbReference type="STRING" id="60547.GCA_000751215_05833"/>
<feature type="domain" description="AB hydrolase-1" evidence="1">
    <location>
        <begin position="10"/>
        <end position="230"/>
    </location>
</feature>
<comment type="caution">
    <text evidence="2">The sequence shown here is derived from an EMBL/GenBank/DDBJ whole genome shotgun (WGS) entry which is preliminary data.</text>
</comment>
<dbReference type="Proteomes" id="UP000027466">
    <property type="component" value="Unassembled WGS sequence"/>
</dbReference>
<organism evidence="2 3">
    <name type="scientific">Caballeronia glathei</name>
    <dbReference type="NCBI Taxonomy" id="60547"/>
    <lineage>
        <taxon>Bacteria</taxon>
        <taxon>Pseudomonadati</taxon>
        <taxon>Pseudomonadota</taxon>
        <taxon>Betaproteobacteria</taxon>
        <taxon>Burkholderiales</taxon>
        <taxon>Burkholderiaceae</taxon>
        <taxon>Caballeronia</taxon>
    </lineage>
</organism>
<evidence type="ECO:0000313" key="2">
    <source>
        <dbReference type="EMBL" id="KDR38733.1"/>
    </source>
</evidence>
<dbReference type="AlphaFoldDB" id="A0A069PDH0"/>
<sequence length="237" mass="26200">MNSKPKHTYVLIAGSWHGGWVWRDVIPGLRELGHAVTAPTLTGLGERRNNGTDDTDLSTHVDDVIAHIEMEGLQSVTLVGWSYGGMVITGVTARIPDKIKSLIYLDAYVPEDGKAVVDYAPAELRAALVDVFMKERKSVPPFPLEMFGVTDPSLVKFVTPRLTSQPWRTLYEPVQARPVPPSISIAYVYCSGYQSLFTGFYEKLKDDPRVRTAVIDTGHLCMLSEPLKTVEILADLA</sequence>
<proteinExistence type="predicted"/>